<reference evidence="2" key="2">
    <citation type="submission" date="2020-09" db="EMBL/GenBank/DDBJ databases">
        <authorList>
            <person name="Sun Q."/>
            <person name="Kim S."/>
        </authorList>
    </citation>
    <scope>NUCLEOTIDE SEQUENCE</scope>
    <source>
        <strain evidence="2">KCTC 12368</strain>
    </source>
</reference>
<evidence type="ECO:0000313" key="2">
    <source>
        <dbReference type="EMBL" id="GGZ27344.1"/>
    </source>
</evidence>
<dbReference type="GO" id="GO:0008195">
    <property type="term" value="F:phosphatidate phosphatase activity"/>
    <property type="evidence" value="ECO:0007669"/>
    <property type="project" value="InterPro"/>
</dbReference>
<feature type="domain" description="Phosphatidate phosphatase APP1 catalytic" evidence="1">
    <location>
        <begin position="150"/>
        <end position="302"/>
    </location>
</feature>
<dbReference type="EMBL" id="BMWX01000003">
    <property type="protein sequence ID" value="GGZ27344.1"/>
    <property type="molecule type" value="Genomic_DNA"/>
</dbReference>
<accession>A0A918UQZ3</accession>
<sequence length="348" mass="39961">MIIRLLTFPFRYAISKIKKWLGNLDKIKVEPLYAFGNEECIFVKARVVEAYRQSRPSEKNNRFQNVLAALRRYAGSSVPDARVTVTCAGQQHVLESDEEGIVSGKFRAPMGKKLHADSVIFKLQEEEGLVREHKEEEIPVCQFSKNHPTGIISDIDDTVLVSHATEIGKKLWLSVSKNAYTRRPFPGVSKFYHALTNAGEHPIFYVSSSDWNLFDMIKDFMDFRNIPSGPLLLQDLHLNLKNIWKSGGGNHEHKLEKVRMLLAIYPGMNFFLIGDSGQHDPELYEQVIKEHPGRVKTVYIRKVKHEITEERMEMVHNLKEIPNSPEVIFVKDTEEALKHALEHSFIVQ</sequence>
<dbReference type="Pfam" id="PF09949">
    <property type="entry name" value="APP1_cat"/>
    <property type="match status" value="1"/>
</dbReference>
<proteinExistence type="predicted"/>
<dbReference type="PANTHER" id="PTHR28208">
    <property type="entry name" value="PHOSPHATIDATE PHOSPHATASE APP1"/>
    <property type="match status" value="1"/>
</dbReference>
<dbReference type="AlphaFoldDB" id="A0A918UQZ3"/>
<protein>
    <submittedName>
        <fullName evidence="2">Phosphatase</fullName>
    </submittedName>
</protein>
<dbReference type="InterPro" id="IPR019236">
    <property type="entry name" value="APP1_cat"/>
</dbReference>
<dbReference type="Proteomes" id="UP000619457">
    <property type="component" value="Unassembled WGS sequence"/>
</dbReference>
<evidence type="ECO:0000259" key="1">
    <source>
        <dbReference type="Pfam" id="PF09949"/>
    </source>
</evidence>
<dbReference type="RefSeq" id="WP_018473069.1">
    <property type="nucleotide sequence ID" value="NZ_BMWX01000003.1"/>
</dbReference>
<reference evidence="2" key="1">
    <citation type="journal article" date="2014" name="Int. J. Syst. Evol. Microbiol.">
        <title>Complete genome sequence of Corynebacterium casei LMG S-19264T (=DSM 44701T), isolated from a smear-ripened cheese.</title>
        <authorList>
            <consortium name="US DOE Joint Genome Institute (JGI-PGF)"/>
            <person name="Walter F."/>
            <person name="Albersmeier A."/>
            <person name="Kalinowski J."/>
            <person name="Ruckert C."/>
        </authorList>
    </citation>
    <scope>NUCLEOTIDE SEQUENCE</scope>
    <source>
        <strain evidence="2">KCTC 12368</strain>
    </source>
</reference>
<keyword evidence="3" id="KW-1185">Reference proteome</keyword>
<dbReference type="InterPro" id="IPR052935">
    <property type="entry name" value="Mg2+_PAP"/>
</dbReference>
<evidence type="ECO:0000313" key="3">
    <source>
        <dbReference type="Proteomes" id="UP000619457"/>
    </source>
</evidence>
<name>A0A918UQZ3_9BACT</name>
<organism evidence="2 3">
    <name type="scientific">Echinicola pacifica</name>
    <dbReference type="NCBI Taxonomy" id="346377"/>
    <lineage>
        <taxon>Bacteria</taxon>
        <taxon>Pseudomonadati</taxon>
        <taxon>Bacteroidota</taxon>
        <taxon>Cytophagia</taxon>
        <taxon>Cytophagales</taxon>
        <taxon>Cyclobacteriaceae</taxon>
        <taxon>Echinicola</taxon>
    </lineage>
</organism>
<comment type="caution">
    <text evidence="2">The sequence shown here is derived from an EMBL/GenBank/DDBJ whole genome shotgun (WGS) entry which is preliminary data.</text>
</comment>
<dbReference type="PANTHER" id="PTHR28208:SF3">
    <property type="entry name" value="PHOSPHATIDATE PHOSPHATASE APP1"/>
    <property type="match status" value="1"/>
</dbReference>
<gene>
    <name evidence="2" type="ORF">GCM10007049_20210</name>
</gene>